<evidence type="ECO:0000313" key="3">
    <source>
        <dbReference type="EMBL" id="EPS38386.1"/>
    </source>
</evidence>
<dbReference type="AlphaFoldDB" id="S8ABB9"/>
<feature type="compositionally biased region" description="Acidic residues" evidence="1">
    <location>
        <begin position="490"/>
        <end position="504"/>
    </location>
</feature>
<dbReference type="EMBL" id="AQGS01000570">
    <property type="protein sequence ID" value="EPS38386.1"/>
    <property type="molecule type" value="Genomic_DNA"/>
</dbReference>
<comment type="caution">
    <text evidence="3">The sequence shown here is derived from an EMBL/GenBank/DDBJ whole genome shotgun (WGS) entry which is preliminary data.</text>
</comment>
<gene>
    <name evidence="3" type="ORF">H072_7879</name>
</gene>
<organism evidence="3 4">
    <name type="scientific">Dactylellina haptotyla (strain CBS 200.50)</name>
    <name type="common">Nematode-trapping fungus</name>
    <name type="synonym">Monacrosporium haptotylum</name>
    <dbReference type="NCBI Taxonomy" id="1284197"/>
    <lineage>
        <taxon>Eukaryota</taxon>
        <taxon>Fungi</taxon>
        <taxon>Dikarya</taxon>
        <taxon>Ascomycota</taxon>
        <taxon>Pezizomycotina</taxon>
        <taxon>Orbiliomycetes</taxon>
        <taxon>Orbiliales</taxon>
        <taxon>Orbiliaceae</taxon>
        <taxon>Dactylellina</taxon>
    </lineage>
</organism>
<reference evidence="4" key="2">
    <citation type="submission" date="2013-04" db="EMBL/GenBank/DDBJ databases">
        <title>Genomic mechanisms accounting for the adaptation to parasitism in nematode-trapping fungi.</title>
        <authorList>
            <person name="Ahren D.G."/>
        </authorList>
    </citation>
    <scope>NUCLEOTIDE SEQUENCE [LARGE SCALE GENOMIC DNA]</scope>
    <source>
        <strain evidence="4">CBS 200.50</strain>
    </source>
</reference>
<protein>
    <recommendedName>
        <fullName evidence="2">F-box domain-containing protein</fullName>
    </recommendedName>
</protein>
<name>S8ABB9_DACHA</name>
<sequence>MTPPPIFPLPAELSSLILSFLPVADLKEFSTCSKSTRGLCSPLLFQRLKACVDAIPAFQDGGALVWLRDSVRFVDISFEKDTSVQPLTTLCYTYVTHFLPLFPKLTALRIAVYCARTFHYKLFLAMFKSLSERCEFWKPGGSLRSLKLQFVENTTTQDQFSVPGGNYELVHDLLEGGDKEFIGSAFGPAGDYAASGRGRTWDPRGFVGFQGEIGRAREAGWFPMGVEELFITIDLFSFRGETVKWAPTVPEILMRELAGKGRLRRLEVCSDRVVTPKKTRLLESYLSLKEGGNRQDGEGGEKNGSKRVMYEKVKSVRFDTAQLMKRHIKDIAVRFPNLEWIGLSVWSGYFTNLPKYEGGKTGRREVIYRDIMRMKRLRKVYLPWPRATSLTLERDVVRGHLTESVEWWVKKGGMAQLEEVEFTKKIYGAREEFFKCTIIRNGKDGEPEFDWLNGERPLGDVFRDRPAMWIFYDLQLWTPESGDRPRDVPDSGDEFSEDMIEGCDTEYSSGGWSDKGDSWTDSEVE</sequence>
<proteinExistence type="predicted"/>
<dbReference type="OMA" id="SERCEFW"/>
<feature type="region of interest" description="Disordered" evidence="1">
    <location>
        <begin position="482"/>
        <end position="525"/>
    </location>
</feature>
<feature type="domain" description="F-box" evidence="2">
    <location>
        <begin position="3"/>
        <end position="48"/>
    </location>
</feature>
<evidence type="ECO:0000259" key="2">
    <source>
        <dbReference type="PROSITE" id="PS50181"/>
    </source>
</evidence>
<dbReference type="SUPFAM" id="SSF81383">
    <property type="entry name" value="F-box domain"/>
    <property type="match status" value="1"/>
</dbReference>
<dbReference type="InterPro" id="IPR001810">
    <property type="entry name" value="F-box_dom"/>
</dbReference>
<evidence type="ECO:0000256" key="1">
    <source>
        <dbReference type="SAM" id="MobiDB-lite"/>
    </source>
</evidence>
<dbReference type="HOGENOM" id="CLU_539703_0_0_1"/>
<evidence type="ECO:0000313" key="4">
    <source>
        <dbReference type="Proteomes" id="UP000015100"/>
    </source>
</evidence>
<dbReference type="Proteomes" id="UP000015100">
    <property type="component" value="Unassembled WGS sequence"/>
</dbReference>
<reference evidence="3 4" key="1">
    <citation type="journal article" date="2013" name="PLoS Genet.">
        <title>Genomic mechanisms accounting for the adaptation to parasitism in nematode-trapping fungi.</title>
        <authorList>
            <person name="Meerupati T."/>
            <person name="Andersson K.M."/>
            <person name="Friman E."/>
            <person name="Kumar D."/>
            <person name="Tunlid A."/>
            <person name="Ahren D."/>
        </authorList>
    </citation>
    <scope>NUCLEOTIDE SEQUENCE [LARGE SCALE GENOMIC DNA]</scope>
    <source>
        <strain evidence="3 4">CBS 200.50</strain>
    </source>
</reference>
<keyword evidence="4" id="KW-1185">Reference proteome</keyword>
<dbReference type="OrthoDB" id="5356172at2759"/>
<dbReference type="InterPro" id="IPR036047">
    <property type="entry name" value="F-box-like_dom_sf"/>
</dbReference>
<accession>S8ABB9</accession>
<dbReference type="PROSITE" id="PS50181">
    <property type="entry name" value="FBOX"/>
    <property type="match status" value="1"/>
</dbReference>